<sequence>MNTDALLEIRGLNVDYRTSRRSTVPVLRDIDLSVRPGEAVALVGESGCGKTTLALAMLRLLPKLGQVRSGSIGFRSGDGEWCDLLAMDGGRLRRFRWAEAAMVYQGAMNALNPLTRIRSQFLETARAHRSGDADRVVLNRAAELLELVALEPGRVLNAYPHQLSGGMRQRVLIALALLLRPRLLVLDEPTTALDILTQRGIVDTLIRLKDELRFAMVFVSHDLPLAAELADRVATMYGGRIVELGPTRELFYRPRHPYTMGLIRAVPPVAADAPEIVSIPGSPPGFGALPPGCAFHPRCRFAGPECAVTDVPLTTLSVDHRAACLRLDATDLEAVSHRG</sequence>
<dbReference type="AlphaFoldDB" id="A0A1H5PVX5"/>
<dbReference type="NCBIfam" id="TIGR01727">
    <property type="entry name" value="oligo_HPY"/>
    <property type="match status" value="1"/>
</dbReference>
<proteinExistence type="inferred from homology"/>
<dbReference type="GO" id="GO:0015833">
    <property type="term" value="P:peptide transport"/>
    <property type="evidence" value="ECO:0007669"/>
    <property type="project" value="InterPro"/>
</dbReference>
<evidence type="ECO:0000259" key="8">
    <source>
        <dbReference type="PROSITE" id="PS50893"/>
    </source>
</evidence>
<comment type="subcellular location">
    <subcellularLocation>
        <location evidence="1">Cell membrane</location>
        <topology evidence="1">Peripheral membrane protein</topology>
    </subcellularLocation>
</comment>
<keyword evidence="7" id="KW-0472">Membrane</keyword>
<dbReference type="CDD" id="cd03257">
    <property type="entry name" value="ABC_NikE_OppD_transporters"/>
    <property type="match status" value="1"/>
</dbReference>
<dbReference type="Pfam" id="PF00005">
    <property type="entry name" value="ABC_tran"/>
    <property type="match status" value="1"/>
</dbReference>
<dbReference type="Gene3D" id="3.40.50.300">
    <property type="entry name" value="P-loop containing nucleotide triphosphate hydrolases"/>
    <property type="match status" value="1"/>
</dbReference>
<evidence type="ECO:0000256" key="2">
    <source>
        <dbReference type="ARBA" id="ARBA00005417"/>
    </source>
</evidence>
<keyword evidence="10" id="KW-1185">Reference proteome</keyword>
<dbReference type="SMART" id="SM00382">
    <property type="entry name" value="AAA"/>
    <property type="match status" value="1"/>
</dbReference>
<evidence type="ECO:0000256" key="5">
    <source>
        <dbReference type="ARBA" id="ARBA00022741"/>
    </source>
</evidence>
<comment type="similarity">
    <text evidence="2">Belongs to the ABC transporter superfamily.</text>
</comment>
<accession>A0A1H5PVX5</accession>
<protein>
    <submittedName>
        <fullName evidence="9">Peptide/nickel transport system ATP-binding protein</fullName>
    </submittedName>
</protein>
<dbReference type="InterPro" id="IPR013563">
    <property type="entry name" value="Oligopep_ABC_C"/>
</dbReference>
<dbReference type="InterPro" id="IPR027417">
    <property type="entry name" value="P-loop_NTPase"/>
</dbReference>
<dbReference type="GO" id="GO:0005886">
    <property type="term" value="C:plasma membrane"/>
    <property type="evidence" value="ECO:0007669"/>
    <property type="project" value="UniProtKB-SubCell"/>
</dbReference>
<reference evidence="10" key="1">
    <citation type="submission" date="2016-10" db="EMBL/GenBank/DDBJ databases">
        <authorList>
            <person name="Varghese N."/>
            <person name="Submissions S."/>
        </authorList>
    </citation>
    <scope>NUCLEOTIDE SEQUENCE [LARGE SCALE GENOMIC DNA]</scope>
    <source>
        <strain evidence="10">DSM 45237</strain>
    </source>
</reference>
<keyword evidence="3" id="KW-0813">Transport</keyword>
<dbReference type="PROSITE" id="PS50893">
    <property type="entry name" value="ABC_TRANSPORTER_2"/>
    <property type="match status" value="1"/>
</dbReference>
<name>A0A1H5PVX5_9ACTN</name>
<keyword evidence="6 9" id="KW-0067">ATP-binding</keyword>
<dbReference type="Pfam" id="PF08352">
    <property type="entry name" value="oligo_HPY"/>
    <property type="match status" value="1"/>
</dbReference>
<dbReference type="STRING" id="561176.SAMN04488561_6162"/>
<evidence type="ECO:0000256" key="3">
    <source>
        <dbReference type="ARBA" id="ARBA00022448"/>
    </source>
</evidence>
<evidence type="ECO:0000256" key="6">
    <source>
        <dbReference type="ARBA" id="ARBA00022840"/>
    </source>
</evidence>
<dbReference type="RefSeq" id="WP_069114481.1">
    <property type="nucleotide sequence ID" value="NZ_FNUC01000004.1"/>
</dbReference>
<dbReference type="InterPro" id="IPR003593">
    <property type="entry name" value="AAA+_ATPase"/>
</dbReference>
<gene>
    <name evidence="9" type="ORF">SAMN04488561_6162</name>
</gene>
<dbReference type="EMBL" id="FNUC01000004">
    <property type="protein sequence ID" value="SEF17990.1"/>
    <property type="molecule type" value="Genomic_DNA"/>
</dbReference>
<dbReference type="SUPFAM" id="SSF52540">
    <property type="entry name" value="P-loop containing nucleoside triphosphate hydrolases"/>
    <property type="match status" value="1"/>
</dbReference>
<keyword evidence="4" id="KW-1003">Cell membrane</keyword>
<evidence type="ECO:0000256" key="4">
    <source>
        <dbReference type="ARBA" id="ARBA00022475"/>
    </source>
</evidence>
<dbReference type="PROSITE" id="PS00211">
    <property type="entry name" value="ABC_TRANSPORTER_1"/>
    <property type="match status" value="1"/>
</dbReference>
<feature type="domain" description="ABC transporter" evidence="8">
    <location>
        <begin position="9"/>
        <end position="263"/>
    </location>
</feature>
<dbReference type="FunFam" id="3.40.50.300:FF:000016">
    <property type="entry name" value="Oligopeptide ABC transporter ATP-binding component"/>
    <property type="match status" value="1"/>
</dbReference>
<dbReference type="InterPro" id="IPR003439">
    <property type="entry name" value="ABC_transporter-like_ATP-bd"/>
</dbReference>
<dbReference type="PANTHER" id="PTHR43297:SF2">
    <property type="entry name" value="DIPEPTIDE TRANSPORT ATP-BINDING PROTEIN DPPD"/>
    <property type="match status" value="1"/>
</dbReference>
<evidence type="ECO:0000313" key="9">
    <source>
        <dbReference type="EMBL" id="SEF17990.1"/>
    </source>
</evidence>
<dbReference type="GO" id="GO:0016887">
    <property type="term" value="F:ATP hydrolysis activity"/>
    <property type="evidence" value="ECO:0007669"/>
    <property type="project" value="InterPro"/>
</dbReference>
<dbReference type="InterPro" id="IPR017871">
    <property type="entry name" value="ABC_transporter-like_CS"/>
</dbReference>
<dbReference type="OrthoDB" id="9809030at2"/>
<dbReference type="Proteomes" id="UP000181980">
    <property type="component" value="Unassembled WGS sequence"/>
</dbReference>
<evidence type="ECO:0000313" key="10">
    <source>
        <dbReference type="Proteomes" id="UP000181980"/>
    </source>
</evidence>
<keyword evidence="5" id="KW-0547">Nucleotide-binding</keyword>
<evidence type="ECO:0000256" key="7">
    <source>
        <dbReference type="ARBA" id="ARBA00023136"/>
    </source>
</evidence>
<organism evidence="9 10">
    <name type="scientific">Jiangella alba</name>
    <dbReference type="NCBI Taxonomy" id="561176"/>
    <lineage>
        <taxon>Bacteria</taxon>
        <taxon>Bacillati</taxon>
        <taxon>Actinomycetota</taxon>
        <taxon>Actinomycetes</taxon>
        <taxon>Jiangellales</taxon>
        <taxon>Jiangellaceae</taxon>
        <taxon>Jiangella</taxon>
    </lineage>
</organism>
<dbReference type="GO" id="GO:0005524">
    <property type="term" value="F:ATP binding"/>
    <property type="evidence" value="ECO:0007669"/>
    <property type="project" value="UniProtKB-KW"/>
</dbReference>
<dbReference type="InterPro" id="IPR050388">
    <property type="entry name" value="ABC_Ni/Peptide_Import"/>
</dbReference>
<evidence type="ECO:0000256" key="1">
    <source>
        <dbReference type="ARBA" id="ARBA00004202"/>
    </source>
</evidence>
<dbReference type="PANTHER" id="PTHR43297">
    <property type="entry name" value="OLIGOPEPTIDE TRANSPORT ATP-BINDING PROTEIN APPD"/>
    <property type="match status" value="1"/>
</dbReference>